<dbReference type="OrthoDB" id="3023700at2759"/>
<dbReference type="EMBL" id="KL198009">
    <property type="protein sequence ID" value="KDQ26847.1"/>
    <property type="molecule type" value="Genomic_DNA"/>
</dbReference>
<feature type="compositionally biased region" description="Acidic residues" evidence="1">
    <location>
        <begin position="417"/>
        <end position="435"/>
    </location>
</feature>
<dbReference type="HOGENOM" id="CLU_552221_0_0_1"/>
<gene>
    <name evidence="3" type="ORF">PLEOSDRAFT_1084576</name>
</gene>
<evidence type="ECO:0000313" key="3">
    <source>
        <dbReference type="EMBL" id="KDQ26847.1"/>
    </source>
</evidence>
<keyword evidence="2" id="KW-1133">Transmembrane helix</keyword>
<evidence type="ECO:0000256" key="1">
    <source>
        <dbReference type="SAM" id="MobiDB-lite"/>
    </source>
</evidence>
<feature type="region of interest" description="Disordered" evidence="1">
    <location>
        <begin position="239"/>
        <end position="275"/>
    </location>
</feature>
<keyword evidence="2" id="KW-0472">Membrane</keyword>
<feature type="region of interest" description="Disordered" evidence="1">
    <location>
        <begin position="132"/>
        <end position="165"/>
    </location>
</feature>
<dbReference type="VEuPathDB" id="FungiDB:PLEOSDRAFT_1084576"/>
<name>A0A067NRY7_PLEO1</name>
<dbReference type="Proteomes" id="UP000027073">
    <property type="component" value="Unassembled WGS sequence"/>
</dbReference>
<feature type="transmembrane region" description="Helical" evidence="2">
    <location>
        <begin position="68"/>
        <end position="88"/>
    </location>
</feature>
<feature type="compositionally biased region" description="Low complexity" evidence="1">
    <location>
        <begin position="145"/>
        <end position="163"/>
    </location>
</feature>
<evidence type="ECO:0000313" key="4">
    <source>
        <dbReference type="Proteomes" id="UP000027073"/>
    </source>
</evidence>
<reference evidence="4" key="1">
    <citation type="journal article" date="2014" name="Proc. Natl. Acad. Sci. U.S.A.">
        <title>Extensive sampling of basidiomycete genomes demonstrates inadequacy of the white-rot/brown-rot paradigm for wood decay fungi.</title>
        <authorList>
            <person name="Riley R."/>
            <person name="Salamov A.A."/>
            <person name="Brown D.W."/>
            <person name="Nagy L.G."/>
            <person name="Floudas D."/>
            <person name="Held B.W."/>
            <person name="Levasseur A."/>
            <person name="Lombard V."/>
            <person name="Morin E."/>
            <person name="Otillar R."/>
            <person name="Lindquist E.A."/>
            <person name="Sun H."/>
            <person name="LaButti K.M."/>
            <person name="Schmutz J."/>
            <person name="Jabbour D."/>
            <person name="Luo H."/>
            <person name="Baker S.E."/>
            <person name="Pisabarro A.G."/>
            <person name="Walton J.D."/>
            <person name="Blanchette R.A."/>
            <person name="Henrissat B."/>
            <person name="Martin F."/>
            <person name="Cullen D."/>
            <person name="Hibbett D.S."/>
            <person name="Grigoriev I.V."/>
        </authorList>
    </citation>
    <scope>NUCLEOTIDE SEQUENCE [LARGE SCALE GENOMIC DNA]</scope>
    <source>
        <strain evidence="4">PC15</strain>
    </source>
</reference>
<feature type="region of interest" description="Disordered" evidence="1">
    <location>
        <begin position="416"/>
        <end position="452"/>
    </location>
</feature>
<accession>A0A067NRY7</accession>
<organism evidence="3 4">
    <name type="scientific">Pleurotus ostreatus (strain PC15)</name>
    <name type="common">Oyster mushroom</name>
    <dbReference type="NCBI Taxonomy" id="1137138"/>
    <lineage>
        <taxon>Eukaryota</taxon>
        <taxon>Fungi</taxon>
        <taxon>Dikarya</taxon>
        <taxon>Basidiomycota</taxon>
        <taxon>Agaricomycotina</taxon>
        <taxon>Agaricomycetes</taxon>
        <taxon>Agaricomycetidae</taxon>
        <taxon>Agaricales</taxon>
        <taxon>Pleurotineae</taxon>
        <taxon>Pleurotaceae</taxon>
        <taxon>Pleurotus</taxon>
    </lineage>
</organism>
<dbReference type="InParanoid" id="A0A067NRY7"/>
<feature type="region of interest" description="Disordered" evidence="1">
    <location>
        <begin position="198"/>
        <end position="218"/>
    </location>
</feature>
<feature type="compositionally biased region" description="Pro residues" evidence="1">
    <location>
        <begin position="248"/>
        <end position="275"/>
    </location>
</feature>
<evidence type="ECO:0000256" key="2">
    <source>
        <dbReference type="SAM" id="Phobius"/>
    </source>
</evidence>
<protein>
    <submittedName>
        <fullName evidence="3">Uncharacterized protein</fullName>
    </submittedName>
</protein>
<keyword evidence="2" id="KW-0812">Transmembrane</keyword>
<feature type="transmembrane region" description="Helical" evidence="2">
    <location>
        <begin position="36"/>
        <end position="61"/>
    </location>
</feature>
<dbReference type="AlphaFoldDB" id="A0A067NRY7"/>
<feature type="compositionally biased region" description="Polar residues" evidence="1">
    <location>
        <begin position="198"/>
        <end position="209"/>
    </location>
</feature>
<proteinExistence type="predicted"/>
<sequence>MISITASPRWYSVSLCLALFLAQLFTQPARLLVTGGLAFMASLPGHILSLCTSASTLFVALAEGFSTINAALVLVMCVYPVLYCLTLGTTGDSDFPSAGPQWRGTTDSTPEVIPDFKPSCKYQKWTRRTFSKGRMSPITPPATPPRTTGTTSSTSSARTSDSTWNYGDSLGGHGIGHGHGHEYYEYGQRRVRPLTSTSLRSGDRWTTPSHKGGPLALSTPGARTYLALKQPYVTVRPTPIPTTLDPGCAPPVPKPSLQPPSLPQLPPPAQLPSPPPTPVALHVPVKVKTAPTFVSKKPARIAQKALRAAPFRYQKPSYLVRQSKRTSRSASHLTSGLPVPLAVSPAQDVGSPMIVDFEDEPLVLADHLEFSSTRLSCAEKFQHVSFAPLVKMASPIIGHDACDRGLAPNFHNFTMEIDQDSDSSDDDDSDDDSMDVDPTRPVESGDVDMDAWDHPPVESPLLGYTYAPSLRHRFSGLYIRPSCEDDHNMAVDNH</sequence>